<dbReference type="Pfam" id="PF07690">
    <property type="entry name" value="MFS_1"/>
    <property type="match status" value="2"/>
</dbReference>
<feature type="transmembrane region" description="Helical" evidence="5">
    <location>
        <begin position="252"/>
        <end position="271"/>
    </location>
</feature>
<keyword evidence="2 5" id="KW-0812">Transmembrane</keyword>
<feature type="domain" description="Major facilitator superfamily (MFS) profile" evidence="6">
    <location>
        <begin position="33"/>
        <end position="513"/>
    </location>
</feature>
<evidence type="ECO:0000256" key="5">
    <source>
        <dbReference type="SAM" id="Phobius"/>
    </source>
</evidence>
<proteinExistence type="predicted"/>
<feature type="transmembrane region" description="Helical" evidence="5">
    <location>
        <begin position="487"/>
        <end position="508"/>
    </location>
</feature>
<evidence type="ECO:0000256" key="4">
    <source>
        <dbReference type="ARBA" id="ARBA00023136"/>
    </source>
</evidence>
<dbReference type="InterPro" id="IPR011701">
    <property type="entry name" value="MFS"/>
</dbReference>
<dbReference type="Gene3D" id="1.20.1720.10">
    <property type="entry name" value="Multidrug resistance protein D"/>
    <property type="match status" value="1"/>
</dbReference>
<dbReference type="RefSeq" id="WP_310536271.1">
    <property type="nucleotide sequence ID" value="NZ_BAAAOC010000018.1"/>
</dbReference>
<reference evidence="8" key="1">
    <citation type="submission" date="2023-07" db="EMBL/GenBank/DDBJ databases">
        <title>Description of three actinobacteria isolated from air of manufacturing shop in a pharmaceutical factory.</title>
        <authorList>
            <person name="Zhang D.-F."/>
        </authorList>
    </citation>
    <scope>NUCLEOTIDE SEQUENCE [LARGE SCALE GENOMIC DNA]</scope>
    <source>
        <strain evidence="8">CCTCC AB 207010</strain>
    </source>
</reference>
<sequence>MSRREPWRRRIYRGMSPEAAVRADAEHREVMGVLWPVLVAMTAAGLSALIVTTALPVVIADIGGTQHHYTWLMSSAILASTAVTPIAGKLADLYNKKQLLLGAIAVFTAGTALCGFAMTPEMMIATRVLQGAGMGAIMVLTQIVIAAIVPPRQRGRYNGYIAVTMTFSTVAAPLVGGLIIEAPGLDWRWCFWGMLPLTVTSWFFLAKRLHVPVIRRENTRVDWGGAALIALAAAMLLLLVSLAGTYFPWFSWQSALMLLVLVSFAAGFVAVERRVSEPVVPLRLLTQRFSLLAIVACLAMGVVMFGANVLLIQYFQLGRGFSPLAAGLLVLPLMVGMSLGSQVTGNILTRSGRWKLMVSTGMGAMTLGLGLLALIDAGTPLWQVTAALSLVGLGLGGAIQNIVVAVQNNETQENVGAATSTVNFFRSLGGAVGVQVLGVVYAAQVGRLAASALEAEGIDPQEAGALDLSQLSPDLAPAVEQAYGDGIGVVLAVAAGLCLIGLVSVMLMPSTRLRDSL</sequence>
<dbReference type="PROSITE" id="PS50850">
    <property type="entry name" value="MFS"/>
    <property type="match status" value="1"/>
</dbReference>
<feature type="transmembrane region" description="Helical" evidence="5">
    <location>
        <begin position="32"/>
        <end position="57"/>
    </location>
</feature>
<dbReference type="SUPFAM" id="SSF103473">
    <property type="entry name" value="MFS general substrate transporter"/>
    <property type="match status" value="1"/>
</dbReference>
<comment type="subcellular location">
    <subcellularLocation>
        <location evidence="1">Cell membrane</location>
        <topology evidence="1">Multi-pass membrane protein</topology>
    </subcellularLocation>
</comment>
<protein>
    <submittedName>
        <fullName evidence="7">MFS transporter</fullName>
    </submittedName>
</protein>
<evidence type="ECO:0000313" key="7">
    <source>
        <dbReference type="EMBL" id="MDR5710884.1"/>
    </source>
</evidence>
<dbReference type="InterPro" id="IPR020846">
    <property type="entry name" value="MFS_dom"/>
</dbReference>
<name>A0ABU1FQL0_9MICC</name>
<accession>A0ABU1FQL0</accession>
<feature type="transmembrane region" description="Helical" evidence="5">
    <location>
        <begin position="160"/>
        <end position="180"/>
    </location>
</feature>
<feature type="transmembrane region" description="Helical" evidence="5">
    <location>
        <begin position="226"/>
        <end position="246"/>
    </location>
</feature>
<feature type="transmembrane region" description="Helical" evidence="5">
    <location>
        <begin position="381"/>
        <end position="403"/>
    </location>
</feature>
<evidence type="ECO:0000256" key="3">
    <source>
        <dbReference type="ARBA" id="ARBA00022989"/>
    </source>
</evidence>
<keyword evidence="4 5" id="KW-0472">Membrane</keyword>
<feature type="transmembrane region" description="Helical" evidence="5">
    <location>
        <begin position="124"/>
        <end position="148"/>
    </location>
</feature>
<evidence type="ECO:0000313" key="8">
    <source>
        <dbReference type="Proteomes" id="UP001260872"/>
    </source>
</evidence>
<feature type="transmembrane region" description="Helical" evidence="5">
    <location>
        <begin position="291"/>
        <end position="315"/>
    </location>
</feature>
<dbReference type="Gene3D" id="1.20.1250.20">
    <property type="entry name" value="MFS general substrate transporter like domains"/>
    <property type="match status" value="1"/>
</dbReference>
<dbReference type="Proteomes" id="UP001260872">
    <property type="component" value="Unassembled WGS sequence"/>
</dbReference>
<gene>
    <name evidence="7" type="ORF">RH857_01845</name>
</gene>
<feature type="transmembrane region" description="Helical" evidence="5">
    <location>
        <begin position="356"/>
        <end position="375"/>
    </location>
</feature>
<dbReference type="PANTHER" id="PTHR23501">
    <property type="entry name" value="MAJOR FACILITATOR SUPERFAMILY"/>
    <property type="match status" value="1"/>
</dbReference>
<evidence type="ECO:0000259" key="6">
    <source>
        <dbReference type="PROSITE" id="PS50850"/>
    </source>
</evidence>
<feature type="transmembrane region" description="Helical" evidence="5">
    <location>
        <begin position="186"/>
        <end position="205"/>
    </location>
</feature>
<feature type="transmembrane region" description="Helical" evidence="5">
    <location>
        <begin position="424"/>
        <end position="443"/>
    </location>
</feature>
<comment type="caution">
    <text evidence="7">The sequence shown here is derived from an EMBL/GenBank/DDBJ whole genome shotgun (WGS) entry which is preliminary data.</text>
</comment>
<dbReference type="PANTHER" id="PTHR23501:SF197">
    <property type="entry name" value="COMD"/>
    <property type="match status" value="1"/>
</dbReference>
<keyword evidence="8" id="KW-1185">Reference proteome</keyword>
<feature type="transmembrane region" description="Helical" evidence="5">
    <location>
        <begin position="69"/>
        <end position="87"/>
    </location>
</feature>
<evidence type="ECO:0000256" key="1">
    <source>
        <dbReference type="ARBA" id="ARBA00004651"/>
    </source>
</evidence>
<evidence type="ECO:0000256" key="2">
    <source>
        <dbReference type="ARBA" id="ARBA00022692"/>
    </source>
</evidence>
<keyword evidence="3 5" id="KW-1133">Transmembrane helix</keyword>
<feature type="transmembrane region" description="Helical" evidence="5">
    <location>
        <begin position="321"/>
        <end position="344"/>
    </location>
</feature>
<feature type="transmembrane region" description="Helical" evidence="5">
    <location>
        <begin position="99"/>
        <end position="118"/>
    </location>
</feature>
<dbReference type="InterPro" id="IPR036259">
    <property type="entry name" value="MFS_trans_sf"/>
</dbReference>
<organism evidence="7 8">
    <name type="scientific">Nesterenkonia flava</name>
    <dbReference type="NCBI Taxonomy" id="469799"/>
    <lineage>
        <taxon>Bacteria</taxon>
        <taxon>Bacillati</taxon>
        <taxon>Actinomycetota</taxon>
        <taxon>Actinomycetes</taxon>
        <taxon>Micrococcales</taxon>
        <taxon>Micrococcaceae</taxon>
        <taxon>Nesterenkonia</taxon>
    </lineage>
</organism>
<dbReference type="EMBL" id="JAVKGT010000003">
    <property type="protein sequence ID" value="MDR5710884.1"/>
    <property type="molecule type" value="Genomic_DNA"/>
</dbReference>